<proteinExistence type="predicted"/>
<feature type="compositionally biased region" description="Polar residues" evidence="1">
    <location>
        <begin position="398"/>
        <end position="410"/>
    </location>
</feature>
<comment type="caution">
    <text evidence="2">The sequence shown here is derived from an EMBL/GenBank/DDBJ whole genome shotgun (WGS) entry which is preliminary data.</text>
</comment>
<gene>
    <name evidence="2" type="ORF">APZ42_015755</name>
</gene>
<evidence type="ECO:0000256" key="1">
    <source>
        <dbReference type="SAM" id="MobiDB-lite"/>
    </source>
</evidence>
<feature type="compositionally biased region" description="Basic and acidic residues" evidence="1">
    <location>
        <begin position="374"/>
        <end position="397"/>
    </location>
</feature>
<dbReference type="Proteomes" id="UP000076858">
    <property type="component" value="Unassembled WGS sequence"/>
</dbReference>
<reference evidence="2 3" key="1">
    <citation type="submission" date="2016-03" db="EMBL/GenBank/DDBJ databases">
        <title>EvidentialGene: Evidence-directed Construction of Genes on Genomes.</title>
        <authorList>
            <person name="Gilbert D.G."/>
            <person name="Choi J.-H."/>
            <person name="Mockaitis K."/>
            <person name="Colbourne J."/>
            <person name="Pfrender M."/>
        </authorList>
    </citation>
    <scope>NUCLEOTIDE SEQUENCE [LARGE SCALE GENOMIC DNA]</scope>
    <source>
        <strain evidence="2 3">Xinb3</strain>
        <tissue evidence="2">Complete organism</tissue>
    </source>
</reference>
<evidence type="ECO:0000313" key="2">
    <source>
        <dbReference type="EMBL" id="KZS17779.1"/>
    </source>
</evidence>
<feature type="region of interest" description="Disordered" evidence="1">
    <location>
        <begin position="348"/>
        <end position="410"/>
    </location>
</feature>
<organism evidence="2 3">
    <name type="scientific">Daphnia magna</name>
    <dbReference type="NCBI Taxonomy" id="35525"/>
    <lineage>
        <taxon>Eukaryota</taxon>
        <taxon>Metazoa</taxon>
        <taxon>Ecdysozoa</taxon>
        <taxon>Arthropoda</taxon>
        <taxon>Crustacea</taxon>
        <taxon>Branchiopoda</taxon>
        <taxon>Diplostraca</taxon>
        <taxon>Cladocera</taxon>
        <taxon>Anomopoda</taxon>
        <taxon>Daphniidae</taxon>
        <taxon>Daphnia</taxon>
    </lineage>
</organism>
<accession>A0A165AJX1</accession>
<dbReference type="EMBL" id="LRGB01000568">
    <property type="protein sequence ID" value="KZS17779.1"/>
    <property type="molecule type" value="Genomic_DNA"/>
</dbReference>
<name>A0A165AJX1_9CRUS</name>
<protein>
    <submittedName>
        <fullName evidence="2">Uncharacterized protein</fullName>
    </submittedName>
</protein>
<dbReference type="AlphaFoldDB" id="A0A165AJX1"/>
<sequence length="890" mass="99669">MRLIFFMTLAGTLALDSLNANERLDFGSPKTVDNSKAATFVIDGKFTVQLLVSIKPTEEEIVRRRTVFANRRRPNRKEMSATFKEEFSLQLADRGAIIRTKEAYKNRSANEGQMKRTTTARPKNRFGNRLSTTTARYPLSTNSAEEDDLLWDSRKTQNVKGSIRPALKKTVPTSSRPRISRIRTTTLRSPVSTDSWKTHFALVEQGFDNGRNKSRALQIQKPAAIANDTVPVFQEQPKEVDVINLRIAANHEVKANETQSDDAHNSDLIHSKEDGHLKEEPQVEAPIFRQAIVGHEFAVEQQPTAEIIPTKTVDVKLPLPLKWRKPTTPESGGQEFHVKGTLTAQVAQNSTATAEPVSRHLKNGKLLDGGYDNEQGKSKTNEENKQGDSFGKNEETGTKPTMETDNAPSVNASNCSVIAFSFNEGQLEEIAKFDEPIFRHSVADRDFSSEITTPVGDLTTSVMEVSHLQPNNLAVNSPTLLDHIPAVNEPDVSDEIATTEPVMDVLPITEIQPPKATSKDEDPNAWKKIGDIEIQMNPQTKEVVNIKSQTTSGVHFIMATSHIRISLHPEESRELPWDPIGDFEVQMDPQTKQVVNIRTQTQTTKRPETRTYHPIYTRFEQHGFSSTEQPSVHQPPNLNADDGQSQLTAEVLVNKPETVATVPLQTTTNPSRLIPSQEPEKDSTELGYEMRMNQESDKEVRMQITTSTPDQSSVREESADIPAIGGTHADTIAVKLPTTIDRRRPNHSDKEISIEVDDDVTTRKKQVDRVRAIGIRRPSSRNSEGRGVFLLRPVDDEDDVPLEPKLMRVNPINFKKKKVVIVNEDDDERRIDGQRGDTRKESPYFYYHYDSSHALASSSCNLPLSVGCVLFLFLCCDRIVGAIVIYVFPN</sequence>
<keyword evidence="3" id="KW-1185">Reference proteome</keyword>
<evidence type="ECO:0000313" key="3">
    <source>
        <dbReference type="Proteomes" id="UP000076858"/>
    </source>
</evidence>
<dbReference type="OrthoDB" id="6376807at2759"/>